<dbReference type="Proteomes" id="UP000680865">
    <property type="component" value="Unassembled WGS sequence"/>
</dbReference>
<comment type="caution">
    <text evidence="1">The sequence shown here is derived from an EMBL/GenBank/DDBJ whole genome shotgun (WGS) entry which is preliminary data.</text>
</comment>
<evidence type="ECO:0000313" key="1">
    <source>
        <dbReference type="EMBL" id="GIM78674.1"/>
    </source>
</evidence>
<reference evidence="1" key="1">
    <citation type="submission" date="2021-03" db="EMBL/GenBank/DDBJ databases">
        <title>Whole genome shotgun sequence of Actinoplanes consettensis NBRC 14913.</title>
        <authorList>
            <person name="Komaki H."/>
            <person name="Tamura T."/>
        </authorList>
    </citation>
    <scope>NUCLEOTIDE SEQUENCE</scope>
    <source>
        <strain evidence="1">NBRC 14913</strain>
    </source>
</reference>
<proteinExistence type="predicted"/>
<keyword evidence="2" id="KW-1185">Reference proteome</keyword>
<protein>
    <submittedName>
        <fullName evidence="1">Uncharacterized protein</fullName>
    </submittedName>
</protein>
<dbReference type="AlphaFoldDB" id="A0A919SVC8"/>
<name>A0A919SVC8_9ACTN</name>
<accession>A0A919SVC8</accession>
<evidence type="ECO:0000313" key="2">
    <source>
        <dbReference type="Proteomes" id="UP000680865"/>
    </source>
</evidence>
<sequence length="72" mass="7722">MAICNGPDLYATARTNPGLVVALIAEAERRFMTEIPLTASGPWDPEAQEAMCAGLAAADELLTAAYRQRIKD</sequence>
<dbReference type="RefSeq" id="WP_213000703.1">
    <property type="nucleotide sequence ID" value="NZ_BAAATW010000001.1"/>
</dbReference>
<organism evidence="1 2">
    <name type="scientific">Winogradskya consettensis</name>
    <dbReference type="NCBI Taxonomy" id="113560"/>
    <lineage>
        <taxon>Bacteria</taxon>
        <taxon>Bacillati</taxon>
        <taxon>Actinomycetota</taxon>
        <taxon>Actinomycetes</taxon>
        <taxon>Micromonosporales</taxon>
        <taxon>Micromonosporaceae</taxon>
        <taxon>Winogradskya</taxon>
    </lineage>
</organism>
<dbReference type="EMBL" id="BOQP01000035">
    <property type="protein sequence ID" value="GIM78674.1"/>
    <property type="molecule type" value="Genomic_DNA"/>
</dbReference>
<gene>
    <name evidence="1" type="ORF">Aco04nite_61650</name>
</gene>